<dbReference type="GO" id="GO:0008270">
    <property type="term" value="F:zinc ion binding"/>
    <property type="evidence" value="ECO:0007669"/>
    <property type="project" value="InterPro"/>
</dbReference>
<dbReference type="AlphaFoldDB" id="A0A4S2N0J4"/>
<dbReference type="OrthoDB" id="4078573at2759"/>
<dbReference type="STRING" id="341454.A0A4S2N0J4"/>
<keyword evidence="1" id="KW-0539">Nucleus</keyword>
<sequence>MAAAETTPAPASKAKRVRTGCLTCRSRHLKCDEATPDCMNCRKSHRECKRGVRLNFIDITTEQPPVILKAPDFKVVFQDESRDIASEYAGGVEKYKPYGPVPTPPSTVGGSPISNQQNSLPQAQPAVSVPPSTSVAPPQAHPLAQQQLPPIQPLAPINPPNTPFGAPNPLQNGPPYTTAPSQSTSSAPRTIFSSSTKSSYGSPSEFSMATPPREGRGPKRYLDNAEETLFMQVFVEEVGIWMDSLDSSKHFSRILPFTALNEPMLLNAFLACGARHLSLVNAYYPEDKALGYYDTATPVILNVYEIMSEGPLQRMNHIAGARALIKECQWNAQTKGVGGACFWLNVSLELLSCLRFKWAVAWHPDQWGVDMDFTRTTESVPEELWAHRIIYILAKIACFSEACNRENSNKPASGSLDPYQLQKQYDEWCQLRQLCDTWNDHIPVNMHPMAILHPYQTAAKSPFPEIWLIKRRAIVARLFYHTALLVLARIHPYPSDESERLAMQHAHNICGIVSHVKDRGVATVALRSLALAGEVLERTHEREAVLETFQTIAKETGWRIEKVLRELKQIWGWDTSLSDVPPLQSHAAVLRNSRHTQALQQLTPTVSHAYAPHIGQQQQQAQQQLIQQAQQQQRIKQESRTPLVNPLMAATDLNSLMNAHPYYPHYQLPPQAPRSPTLNRHSYN</sequence>
<dbReference type="InParanoid" id="A0A4S2N0J4"/>
<accession>A0A4S2N0J4</accession>
<dbReference type="EMBL" id="ML220115">
    <property type="protein sequence ID" value="TGZ82424.1"/>
    <property type="molecule type" value="Genomic_DNA"/>
</dbReference>
<dbReference type="Gene3D" id="4.10.240.10">
    <property type="entry name" value="Zn(2)-C6 fungal-type DNA-binding domain"/>
    <property type="match status" value="1"/>
</dbReference>
<feature type="region of interest" description="Disordered" evidence="2">
    <location>
        <begin position="93"/>
        <end position="220"/>
    </location>
</feature>
<evidence type="ECO:0000256" key="1">
    <source>
        <dbReference type="ARBA" id="ARBA00023242"/>
    </source>
</evidence>
<reference evidence="4 5" key="1">
    <citation type="submission" date="2019-04" db="EMBL/GenBank/DDBJ databases">
        <title>Comparative genomics and transcriptomics to analyze fruiting body development in filamentous ascomycetes.</title>
        <authorList>
            <consortium name="DOE Joint Genome Institute"/>
            <person name="Lutkenhaus R."/>
            <person name="Traeger S."/>
            <person name="Breuer J."/>
            <person name="Kuo A."/>
            <person name="Lipzen A."/>
            <person name="Pangilinan J."/>
            <person name="Dilworth D."/>
            <person name="Sandor L."/>
            <person name="Poggeler S."/>
            <person name="Barry K."/>
            <person name="Grigoriev I.V."/>
            <person name="Nowrousian M."/>
        </authorList>
    </citation>
    <scope>NUCLEOTIDE SEQUENCE [LARGE SCALE GENOMIC DNA]</scope>
    <source>
        <strain evidence="4 5">CBS 389.68</strain>
    </source>
</reference>
<dbReference type="PROSITE" id="PS50048">
    <property type="entry name" value="ZN2_CY6_FUNGAL_2"/>
    <property type="match status" value="1"/>
</dbReference>
<dbReference type="SUPFAM" id="SSF57701">
    <property type="entry name" value="Zn2/Cys6 DNA-binding domain"/>
    <property type="match status" value="1"/>
</dbReference>
<evidence type="ECO:0000313" key="4">
    <source>
        <dbReference type="EMBL" id="TGZ82424.1"/>
    </source>
</evidence>
<dbReference type="PANTHER" id="PTHR37534:SF40">
    <property type="entry name" value="ZN(2)-C6 FUNGAL-TYPE DOMAIN-CONTAINING PROTEIN"/>
    <property type="match status" value="1"/>
</dbReference>
<dbReference type="PROSITE" id="PS00463">
    <property type="entry name" value="ZN2_CY6_FUNGAL_1"/>
    <property type="match status" value="1"/>
</dbReference>
<gene>
    <name evidence="4" type="ORF">EX30DRAFT_185038</name>
</gene>
<evidence type="ECO:0000256" key="2">
    <source>
        <dbReference type="SAM" id="MobiDB-lite"/>
    </source>
</evidence>
<dbReference type="SMART" id="SM00066">
    <property type="entry name" value="GAL4"/>
    <property type="match status" value="1"/>
</dbReference>
<dbReference type="GO" id="GO:0045944">
    <property type="term" value="P:positive regulation of transcription by RNA polymerase II"/>
    <property type="evidence" value="ECO:0007669"/>
    <property type="project" value="TreeGrafter"/>
</dbReference>
<dbReference type="PANTHER" id="PTHR37534">
    <property type="entry name" value="TRANSCRIPTIONAL ACTIVATOR PROTEIN UGA3"/>
    <property type="match status" value="1"/>
</dbReference>
<protein>
    <recommendedName>
        <fullName evidence="3">Zn(2)-C6 fungal-type domain-containing protein</fullName>
    </recommendedName>
</protein>
<dbReference type="InterPro" id="IPR001138">
    <property type="entry name" value="Zn2Cys6_DnaBD"/>
</dbReference>
<proteinExistence type="predicted"/>
<dbReference type="GO" id="GO:0000976">
    <property type="term" value="F:transcription cis-regulatory region binding"/>
    <property type="evidence" value="ECO:0007669"/>
    <property type="project" value="TreeGrafter"/>
</dbReference>
<dbReference type="GO" id="GO:0000981">
    <property type="term" value="F:DNA-binding transcription factor activity, RNA polymerase II-specific"/>
    <property type="evidence" value="ECO:0007669"/>
    <property type="project" value="InterPro"/>
</dbReference>
<keyword evidence="5" id="KW-1185">Reference proteome</keyword>
<dbReference type="Proteomes" id="UP000298138">
    <property type="component" value="Unassembled WGS sequence"/>
</dbReference>
<feature type="compositionally biased region" description="Polar residues" evidence="2">
    <location>
        <begin position="113"/>
        <end position="122"/>
    </location>
</feature>
<evidence type="ECO:0000259" key="3">
    <source>
        <dbReference type="PROSITE" id="PS50048"/>
    </source>
</evidence>
<feature type="domain" description="Zn(2)-C6 fungal-type" evidence="3">
    <location>
        <begin position="20"/>
        <end position="50"/>
    </location>
</feature>
<evidence type="ECO:0000313" key="5">
    <source>
        <dbReference type="Proteomes" id="UP000298138"/>
    </source>
</evidence>
<dbReference type="CDD" id="cd00067">
    <property type="entry name" value="GAL4"/>
    <property type="match status" value="1"/>
</dbReference>
<dbReference type="Pfam" id="PF00172">
    <property type="entry name" value="Zn_clus"/>
    <property type="match status" value="1"/>
</dbReference>
<feature type="compositionally biased region" description="Pro residues" evidence="2">
    <location>
        <begin position="150"/>
        <end position="162"/>
    </location>
</feature>
<dbReference type="InterPro" id="IPR036864">
    <property type="entry name" value="Zn2-C6_fun-type_DNA-bd_sf"/>
</dbReference>
<feature type="compositionally biased region" description="Low complexity" evidence="2">
    <location>
        <begin position="123"/>
        <end position="149"/>
    </location>
</feature>
<organism evidence="4 5">
    <name type="scientific">Ascodesmis nigricans</name>
    <dbReference type="NCBI Taxonomy" id="341454"/>
    <lineage>
        <taxon>Eukaryota</taxon>
        <taxon>Fungi</taxon>
        <taxon>Dikarya</taxon>
        <taxon>Ascomycota</taxon>
        <taxon>Pezizomycotina</taxon>
        <taxon>Pezizomycetes</taxon>
        <taxon>Pezizales</taxon>
        <taxon>Ascodesmidaceae</taxon>
        <taxon>Ascodesmis</taxon>
    </lineage>
</organism>
<feature type="compositionally biased region" description="Low complexity" evidence="2">
    <location>
        <begin position="174"/>
        <end position="204"/>
    </location>
</feature>
<dbReference type="GO" id="GO:0005634">
    <property type="term" value="C:nucleus"/>
    <property type="evidence" value="ECO:0007669"/>
    <property type="project" value="TreeGrafter"/>
</dbReference>
<name>A0A4S2N0J4_9PEZI</name>